<name>A0ABX7Y5Z2_9ACTN</name>
<evidence type="ECO:0000256" key="5">
    <source>
        <dbReference type="ARBA" id="ARBA00022833"/>
    </source>
</evidence>
<evidence type="ECO:0000313" key="7">
    <source>
        <dbReference type="EMBL" id="QUC08158.1"/>
    </source>
</evidence>
<keyword evidence="3" id="KW-0479">Metal-binding</keyword>
<dbReference type="InterPro" id="IPR036866">
    <property type="entry name" value="RibonucZ/Hydroxyglut_hydro"/>
</dbReference>
<comment type="cofactor">
    <cofactor evidence="1">
        <name>Zn(2+)</name>
        <dbReference type="ChEBI" id="CHEBI:29105"/>
    </cofactor>
</comment>
<dbReference type="Gene3D" id="3.60.15.10">
    <property type="entry name" value="Ribonuclease Z/Hydroxyacylglutathione hydrolase-like"/>
    <property type="match status" value="1"/>
</dbReference>
<dbReference type="CDD" id="cd07729">
    <property type="entry name" value="AHL_lactonase_MBL-fold"/>
    <property type="match status" value="1"/>
</dbReference>
<evidence type="ECO:0000256" key="3">
    <source>
        <dbReference type="ARBA" id="ARBA00022723"/>
    </source>
</evidence>
<evidence type="ECO:0000256" key="4">
    <source>
        <dbReference type="ARBA" id="ARBA00022801"/>
    </source>
</evidence>
<evidence type="ECO:0000256" key="2">
    <source>
        <dbReference type="ARBA" id="ARBA00007749"/>
    </source>
</evidence>
<keyword evidence="5" id="KW-0862">Zinc</keyword>
<dbReference type="PANTHER" id="PTHR42978:SF2">
    <property type="entry name" value="102 KBASES UNSTABLE REGION: FROM 1 TO 119443"/>
    <property type="match status" value="1"/>
</dbReference>
<feature type="domain" description="Metallo-beta-lactamase" evidence="6">
    <location>
        <begin position="45"/>
        <end position="247"/>
    </location>
</feature>
<accession>A0ABX7Y5Z2</accession>
<dbReference type="Proteomes" id="UP000678513">
    <property type="component" value="Chromosome"/>
</dbReference>
<evidence type="ECO:0000259" key="6">
    <source>
        <dbReference type="SMART" id="SM00849"/>
    </source>
</evidence>
<dbReference type="PANTHER" id="PTHR42978">
    <property type="entry name" value="QUORUM-QUENCHING LACTONASE YTNP-RELATED-RELATED"/>
    <property type="match status" value="1"/>
</dbReference>
<keyword evidence="8" id="KW-1185">Reference proteome</keyword>
<sequence length="286" mass="31973">MSISVEVLHTGTVIVDEALPFHRPTDRPMAWTHALRSKRHLIEAPVSCYLISTDHGLILLDTGWHPINRTRWGQIKNLLHQYPVNKAVLPQGQAINEQLEERGIRVGDLDMVLMSHLHCDHADGLRLVREAPRIMVSAPELRAAEQDRLRYLPHEWAGVDMQAFSWNGRLGPARRSFDVYGDGTVTMINTPGHSWGLCATLIRKERTIAGDFPEDCPLGSDPREAILLISDVGYGQPSLKEGLRPSVVVNAEDAEKSLTWVRSVMNDPRVTHVIANHDPTINPGLL</sequence>
<protein>
    <submittedName>
        <fullName evidence="7">N-acyl homoserine lactonase family protein</fullName>
    </submittedName>
</protein>
<dbReference type="InterPro" id="IPR001279">
    <property type="entry name" value="Metallo-B-lactamas"/>
</dbReference>
<dbReference type="RefSeq" id="WP_212323734.1">
    <property type="nucleotide sequence ID" value="NZ_AP024463.1"/>
</dbReference>
<evidence type="ECO:0000313" key="8">
    <source>
        <dbReference type="Proteomes" id="UP000678513"/>
    </source>
</evidence>
<gene>
    <name evidence="7" type="ORF">J5A65_14865</name>
</gene>
<dbReference type="EMBL" id="CP072384">
    <property type="protein sequence ID" value="QUC08158.1"/>
    <property type="molecule type" value="Genomic_DNA"/>
</dbReference>
<reference evidence="7 8" key="1">
    <citation type="submission" date="2021-03" db="EMBL/GenBank/DDBJ databases">
        <title>Human Oral Microbial Genomes.</title>
        <authorList>
            <person name="Johnston C.D."/>
            <person name="Chen T."/>
            <person name="Dewhirst F.E."/>
        </authorList>
    </citation>
    <scope>NUCLEOTIDE SEQUENCE [LARGE SCALE GENOMIC DNA]</scope>
    <source>
        <strain evidence="7 8">DSMZ 100122</strain>
    </source>
</reference>
<proteinExistence type="inferred from homology"/>
<dbReference type="SMART" id="SM00849">
    <property type="entry name" value="Lactamase_B"/>
    <property type="match status" value="1"/>
</dbReference>
<dbReference type="Pfam" id="PF00753">
    <property type="entry name" value="Lactamase_B"/>
    <property type="match status" value="1"/>
</dbReference>
<comment type="similarity">
    <text evidence="2">Belongs to the metallo-beta-lactamase superfamily.</text>
</comment>
<dbReference type="SUPFAM" id="SSF56281">
    <property type="entry name" value="Metallo-hydrolase/oxidoreductase"/>
    <property type="match status" value="1"/>
</dbReference>
<organism evidence="7 8">
    <name type="scientific">Arachnia rubra</name>
    <dbReference type="NCBI Taxonomy" id="1547448"/>
    <lineage>
        <taxon>Bacteria</taxon>
        <taxon>Bacillati</taxon>
        <taxon>Actinomycetota</taxon>
        <taxon>Actinomycetes</taxon>
        <taxon>Propionibacteriales</taxon>
        <taxon>Propionibacteriaceae</taxon>
        <taxon>Arachnia</taxon>
    </lineage>
</organism>
<dbReference type="InterPro" id="IPR051013">
    <property type="entry name" value="MBL_superfamily_lactonases"/>
</dbReference>
<evidence type="ECO:0000256" key="1">
    <source>
        <dbReference type="ARBA" id="ARBA00001947"/>
    </source>
</evidence>
<keyword evidence="4" id="KW-0378">Hydrolase</keyword>